<name>A0A553V050_9DEIO</name>
<comment type="function">
    <text evidence="7">Part of the MsrPQ system that repairs oxidized cell envelope proteins containing methionine sulfoxide residues (Met-O), using respiratory chain electrons. Thus protects these proteins from oxidative-stress damage caused by reactive species of oxygen and chlorine. MsrPQ is essential for the maintenance of envelope integrity under bleach stress, rescuing a wide series of structurally unrelated cell envelope proteins from methionine oxidation. MsrQ provides electrons for reduction to the reductase catalytic subunit MsrP, using the quinone pool of the respiratory chain.</text>
</comment>
<evidence type="ECO:0000256" key="7">
    <source>
        <dbReference type="HAMAP-Rule" id="MF_01207"/>
    </source>
</evidence>
<dbReference type="HAMAP" id="MF_01207">
    <property type="entry name" value="MsrQ"/>
    <property type="match status" value="1"/>
</dbReference>
<comment type="cofactor">
    <cofactor evidence="7">
        <name>heme b</name>
        <dbReference type="ChEBI" id="CHEBI:60344"/>
    </cofactor>
    <text evidence="7">Binds 1 heme b (iron(II)-protoporphyrin IX) group per subunit.</text>
</comment>
<evidence type="ECO:0000313" key="10">
    <source>
        <dbReference type="Proteomes" id="UP000316092"/>
    </source>
</evidence>
<dbReference type="AlphaFoldDB" id="A0A553V050"/>
<evidence type="ECO:0000259" key="8">
    <source>
        <dbReference type="Pfam" id="PF01794"/>
    </source>
</evidence>
<dbReference type="GO" id="GO:0016679">
    <property type="term" value="F:oxidoreductase activity, acting on diphenols and related substances as donors"/>
    <property type="evidence" value="ECO:0007669"/>
    <property type="project" value="TreeGrafter"/>
</dbReference>
<keyword evidence="2 7" id="KW-0813">Transport</keyword>
<dbReference type="InterPro" id="IPR022837">
    <property type="entry name" value="MsrQ-like"/>
</dbReference>
<dbReference type="PANTHER" id="PTHR36964:SF1">
    <property type="entry name" value="PROTEIN-METHIONINE-SULFOXIDE REDUCTASE HEME-BINDING SUBUNIT MSRQ"/>
    <property type="match status" value="1"/>
</dbReference>
<keyword evidence="4 7" id="KW-1133">Transmembrane helix</keyword>
<feature type="transmembrane region" description="Helical" evidence="7">
    <location>
        <begin position="68"/>
        <end position="87"/>
    </location>
</feature>
<evidence type="ECO:0000256" key="3">
    <source>
        <dbReference type="ARBA" id="ARBA00022692"/>
    </source>
</evidence>
<keyword evidence="10" id="KW-1185">Reference proteome</keyword>
<dbReference type="Proteomes" id="UP000316092">
    <property type="component" value="Unassembled WGS sequence"/>
</dbReference>
<evidence type="ECO:0000313" key="9">
    <source>
        <dbReference type="EMBL" id="TSA85829.1"/>
    </source>
</evidence>
<dbReference type="PANTHER" id="PTHR36964">
    <property type="entry name" value="PROTEIN-METHIONINE-SULFOXIDE REDUCTASE HEME-BINDING SUBUNIT MSRQ"/>
    <property type="match status" value="1"/>
</dbReference>
<protein>
    <recommendedName>
        <fullName evidence="7">Protein-methionine-sulfoxide reductase heme-binding subunit MsrQ</fullName>
    </recommendedName>
    <alternativeName>
        <fullName evidence="7">Flavocytochrome MsrQ</fullName>
    </alternativeName>
</protein>
<feature type="transmembrane region" description="Helical" evidence="7">
    <location>
        <begin position="28"/>
        <end position="48"/>
    </location>
</feature>
<keyword evidence="5 7" id="KW-0408">Iron</keyword>
<keyword evidence="7" id="KW-0288">FMN</keyword>
<gene>
    <name evidence="7" type="primary">msrQ</name>
    <name evidence="9" type="ORF">FNU79_08550</name>
</gene>
<dbReference type="EMBL" id="VKDB01000007">
    <property type="protein sequence ID" value="TSA85829.1"/>
    <property type="molecule type" value="Genomic_DNA"/>
</dbReference>
<comment type="subunit">
    <text evidence="7">Heterodimer of a catalytic subunit (MsrP) and a heme-binding subunit (MsrQ).</text>
</comment>
<comment type="subcellular location">
    <subcellularLocation>
        <location evidence="7">Cell membrane</location>
        <topology evidence="7">Multi-pass membrane protein</topology>
    </subcellularLocation>
    <subcellularLocation>
        <location evidence="1">Membrane</location>
        <topology evidence="1">Multi-pass membrane protein</topology>
    </subcellularLocation>
</comment>
<dbReference type="InterPro" id="IPR013130">
    <property type="entry name" value="Fe3_Rdtase_TM_dom"/>
</dbReference>
<feature type="transmembrane region" description="Helical" evidence="7">
    <location>
        <begin position="99"/>
        <end position="117"/>
    </location>
</feature>
<feature type="transmembrane region" description="Helical" evidence="7">
    <location>
        <begin position="177"/>
        <end position="194"/>
    </location>
</feature>
<keyword evidence="7" id="KW-0479">Metal-binding</keyword>
<dbReference type="RefSeq" id="WP_143720447.1">
    <property type="nucleotide sequence ID" value="NZ_VKDB01000007.1"/>
</dbReference>
<reference evidence="9 10" key="1">
    <citation type="submission" date="2019-07" db="EMBL/GenBank/DDBJ databases">
        <title>Deinococcus detaillus sp. nov., isolated from humus soil in Antarctica.</title>
        <authorList>
            <person name="Zhang K."/>
        </authorList>
    </citation>
    <scope>NUCLEOTIDE SEQUENCE [LARGE SCALE GENOMIC DNA]</scope>
    <source>
        <strain evidence="9 10">H1</strain>
    </source>
</reference>
<evidence type="ECO:0000256" key="2">
    <source>
        <dbReference type="ARBA" id="ARBA00022448"/>
    </source>
</evidence>
<dbReference type="GO" id="GO:0005886">
    <property type="term" value="C:plasma membrane"/>
    <property type="evidence" value="ECO:0007669"/>
    <property type="project" value="UniProtKB-SubCell"/>
</dbReference>
<dbReference type="Pfam" id="PF01794">
    <property type="entry name" value="Ferric_reduct"/>
    <property type="match status" value="1"/>
</dbReference>
<comment type="cofactor">
    <cofactor evidence="7">
        <name>FMN</name>
        <dbReference type="ChEBI" id="CHEBI:58210"/>
    </cofactor>
    <text evidence="7">Binds 1 FMN per subunit.</text>
</comment>
<feature type="transmembrane region" description="Helical" evidence="7">
    <location>
        <begin position="137"/>
        <end position="156"/>
    </location>
</feature>
<keyword evidence="3 7" id="KW-0812">Transmembrane</keyword>
<evidence type="ECO:0000256" key="1">
    <source>
        <dbReference type="ARBA" id="ARBA00004141"/>
    </source>
</evidence>
<evidence type="ECO:0000256" key="5">
    <source>
        <dbReference type="ARBA" id="ARBA00023004"/>
    </source>
</evidence>
<proteinExistence type="inferred from homology"/>
<keyword evidence="7" id="KW-1003">Cell membrane</keyword>
<comment type="similarity">
    <text evidence="7">Belongs to the MsrQ family.</text>
</comment>
<sequence length="237" mass="25425">MSKATPSPTSSGAATAARPVPRRKVSKFGGLGPGIVVGGLVPMAVMLWDAQTGALGANPVQRLQLQTGVLSLALLILSLAATPLRLVTGWTWPARVRKALGLLAFLYATLHVLVYLVDKGLLNGDFGLATVVDDVVKRPFITVGFTAWLLLIPLALTSFKGSVKKLGFARWTTLHKLVYFVVALGVVHYWWGVKKDHTEPLIYGLVAATLLALRVIFKDFRSKKKAGGMGKTATPEN</sequence>
<dbReference type="GO" id="GO:0020037">
    <property type="term" value="F:heme binding"/>
    <property type="evidence" value="ECO:0007669"/>
    <property type="project" value="UniProtKB-UniRule"/>
</dbReference>
<feature type="domain" description="Ferric oxidoreductase" evidence="8">
    <location>
        <begin position="67"/>
        <end position="186"/>
    </location>
</feature>
<dbReference type="GO" id="GO:0009055">
    <property type="term" value="F:electron transfer activity"/>
    <property type="evidence" value="ECO:0007669"/>
    <property type="project" value="UniProtKB-UniRule"/>
</dbReference>
<organism evidence="9 10">
    <name type="scientific">Deinococcus detaillensis</name>
    <dbReference type="NCBI Taxonomy" id="2592048"/>
    <lineage>
        <taxon>Bacteria</taxon>
        <taxon>Thermotogati</taxon>
        <taxon>Deinococcota</taxon>
        <taxon>Deinococci</taxon>
        <taxon>Deinococcales</taxon>
        <taxon>Deinococcaceae</taxon>
        <taxon>Deinococcus</taxon>
    </lineage>
</organism>
<dbReference type="GO" id="GO:0046872">
    <property type="term" value="F:metal ion binding"/>
    <property type="evidence" value="ECO:0007669"/>
    <property type="project" value="UniProtKB-KW"/>
</dbReference>
<feature type="transmembrane region" description="Helical" evidence="7">
    <location>
        <begin position="200"/>
        <end position="217"/>
    </location>
</feature>
<keyword evidence="7" id="KW-0349">Heme</keyword>
<dbReference type="OrthoDB" id="9788328at2"/>
<keyword evidence="7" id="KW-0285">Flavoprotein</keyword>
<dbReference type="GO" id="GO:0030091">
    <property type="term" value="P:protein repair"/>
    <property type="evidence" value="ECO:0007669"/>
    <property type="project" value="UniProtKB-UniRule"/>
</dbReference>
<keyword evidence="7" id="KW-0249">Electron transport</keyword>
<dbReference type="GO" id="GO:0010181">
    <property type="term" value="F:FMN binding"/>
    <property type="evidence" value="ECO:0007669"/>
    <property type="project" value="UniProtKB-UniRule"/>
</dbReference>
<accession>A0A553V050</accession>
<comment type="caution">
    <text evidence="9">The sequence shown here is derived from an EMBL/GenBank/DDBJ whole genome shotgun (WGS) entry which is preliminary data.</text>
</comment>
<keyword evidence="6 7" id="KW-0472">Membrane</keyword>
<evidence type="ECO:0000256" key="4">
    <source>
        <dbReference type="ARBA" id="ARBA00022989"/>
    </source>
</evidence>
<evidence type="ECO:0000256" key="6">
    <source>
        <dbReference type="ARBA" id="ARBA00023136"/>
    </source>
</evidence>